<accession>A0ABQ2L7B0</accession>
<dbReference type="CDD" id="cd06850">
    <property type="entry name" value="biotinyl_domain"/>
    <property type="match status" value="1"/>
</dbReference>
<evidence type="ECO:0000256" key="9">
    <source>
        <dbReference type="RuleBase" id="RU364072"/>
    </source>
</evidence>
<protein>
    <recommendedName>
        <fullName evidence="3 9">Biotin carboxyl carrier protein of acetyl-CoA carboxylase</fullName>
    </recommendedName>
</protein>
<dbReference type="Pfam" id="PF00364">
    <property type="entry name" value="Biotin_lipoyl"/>
    <property type="match status" value="1"/>
</dbReference>
<evidence type="ECO:0000256" key="5">
    <source>
        <dbReference type="ARBA" id="ARBA00022832"/>
    </source>
</evidence>
<evidence type="ECO:0000256" key="2">
    <source>
        <dbReference type="ARBA" id="ARBA00005194"/>
    </source>
</evidence>
<evidence type="ECO:0000259" key="11">
    <source>
        <dbReference type="PROSITE" id="PS50968"/>
    </source>
</evidence>
<dbReference type="PROSITE" id="PS50968">
    <property type="entry name" value="BIOTINYL_LIPOYL"/>
    <property type="match status" value="1"/>
</dbReference>
<comment type="pathway">
    <text evidence="2 9">Lipid metabolism; fatty acid biosynthesis.</text>
</comment>
<proteinExistence type="predicted"/>
<dbReference type="EMBL" id="BMOV01000001">
    <property type="protein sequence ID" value="GGO05794.1"/>
    <property type="molecule type" value="Genomic_DNA"/>
</dbReference>
<feature type="compositionally biased region" description="Low complexity" evidence="10">
    <location>
        <begin position="59"/>
        <end position="76"/>
    </location>
</feature>
<dbReference type="RefSeq" id="WP_150006107.1">
    <property type="nucleotide sequence ID" value="NZ_BMOV01000001.1"/>
</dbReference>
<evidence type="ECO:0000313" key="13">
    <source>
        <dbReference type="Proteomes" id="UP000602381"/>
    </source>
</evidence>
<keyword evidence="6 9" id="KW-0443">Lipid metabolism</keyword>
<dbReference type="NCBIfam" id="TIGR00531">
    <property type="entry name" value="BCCP"/>
    <property type="match status" value="1"/>
</dbReference>
<evidence type="ECO:0000256" key="1">
    <source>
        <dbReference type="ARBA" id="ARBA00003761"/>
    </source>
</evidence>
<gene>
    <name evidence="12" type="ORF">GCM10007972_03540</name>
</gene>
<comment type="caution">
    <text evidence="12">The sequence shown here is derived from an EMBL/GenBank/DDBJ whole genome shotgun (WGS) entry which is preliminary data.</text>
</comment>
<dbReference type="SUPFAM" id="SSF51230">
    <property type="entry name" value="Single hybrid motif"/>
    <property type="match status" value="1"/>
</dbReference>
<dbReference type="InterPro" id="IPR001249">
    <property type="entry name" value="AcCoA_biotinCC"/>
</dbReference>
<dbReference type="Proteomes" id="UP000602381">
    <property type="component" value="Unassembled WGS sequence"/>
</dbReference>
<dbReference type="Gene3D" id="2.40.50.100">
    <property type="match status" value="1"/>
</dbReference>
<dbReference type="InterPro" id="IPR001882">
    <property type="entry name" value="Biotin_BS"/>
</dbReference>
<evidence type="ECO:0000256" key="4">
    <source>
        <dbReference type="ARBA" id="ARBA00022516"/>
    </source>
</evidence>
<evidence type="ECO:0000313" key="12">
    <source>
        <dbReference type="EMBL" id="GGO05794.1"/>
    </source>
</evidence>
<evidence type="ECO:0000256" key="3">
    <source>
        <dbReference type="ARBA" id="ARBA00017562"/>
    </source>
</evidence>
<evidence type="ECO:0000256" key="7">
    <source>
        <dbReference type="ARBA" id="ARBA00023160"/>
    </source>
</evidence>
<keyword evidence="5 9" id="KW-0276">Fatty acid metabolism</keyword>
<keyword evidence="7 9" id="KW-0275">Fatty acid biosynthesis</keyword>
<dbReference type="InterPro" id="IPR011053">
    <property type="entry name" value="Single_hybrid_motif"/>
</dbReference>
<evidence type="ECO:0000256" key="6">
    <source>
        <dbReference type="ARBA" id="ARBA00023098"/>
    </source>
</evidence>
<dbReference type="PRINTS" id="PR01071">
    <property type="entry name" value="ACOABIOTINCC"/>
</dbReference>
<name>A0ABQ2L7B0_9PROT</name>
<reference evidence="13" key="1">
    <citation type="journal article" date="2019" name="Int. J. Syst. Evol. Microbiol.">
        <title>The Global Catalogue of Microorganisms (GCM) 10K type strain sequencing project: providing services to taxonomists for standard genome sequencing and annotation.</title>
        <authorList>
            <consortium name="The Broad Institute Genomics Platform"/>
            <consortium name="The Broad Institute Genome Sequencing Center for Infectious Disease"/>
            <person name="Wu L."/>
            <person name="Ma J."/>
        </authorList>
    </citation>
    <scope>NUCLEOTIDE SEQUENCE [LARGE SCALE GENOMIC DNA]</scope>
    <source>
        <strain evidence="13">JCM 17843</strain>
    </source>
</reference>
<dbReference type="PROSITE" id="PS00188">
    <property type="entry name" value="BIOTIN"/>
    <property type="match status" value="1"/>
</dbReference>
<dbReference type="PANTHER" id="PTHR45266:SF3">
    <property type="entry name" value="OXALOACETATE DECARBOXYLASE ALPHA CHAIN"/>
    <property type="match status" value="1"/>
</dbReference>
<dbReference type="InterPro" id="IPR050709">
    <property type="entry name" value="Biotin_Carboxyl_Carrier/Decarb"/>
</dbReference>
<feature type="domain" description="Lipoyl-binding" evidence="11">
    <location>
        <begin position="79"/>
        <end position="155"/>
    </location>
</feature>
<dbReference type="InterPro" id="IPR000089">
    <property type="entry name" value="Biotin_lipoyl"/>
</dbReference>
<evidence type="ECO:0000256" key="8">
    <source>
        <dbReference type="ARBA" id="ARBA00023267"/>
    </source>
</evidence>
<keyword evidence="4 9" id="KW-0444">Lipid biosynthesis</keyword>
<comment type="function">
    <text evidence="1 9">This protein is a component of the acetyl coenzyme A carboxylase complex; first, biotin carboxylase catalyzes the carboxylation of the carrier protein and then the transcarboxylase transfers the carboxyl group to form malonyl-CoA.</text>
</comment>
<evidence type="ECO:0000256" key="10">
    <source>
        <dbReference type="SAM" id="MobiDB-lite"/>
    </source>
</evidence>
<feature type="region of interest" description="Disordered" evidence="10">
    <location>
        <begin position="46"/>
        <end position="84"/>
    </location>
</feature>
<keyword evidence="13" id="KW-1185">Reference proteome</keyword>
<dbReference type="PANTHER" id="PTHR45266">
    <property type="entry name" value="OXALOACETATE DECARBOXYLASE ALPHA CHAIN"/>
    <property type="match status" value="1"/>
</dbReference>
<organism evidence="12 13">
    <name type="scientific">Iodidimonas muriae</name>
    <dbReference type="NCBI Taxonomy" id="261467"/>
    <lineage>
        <taxon>Bacteria</taxon>
        <taxon>Pseudomonadati</taxon>
        <taxon>Pseudomonadota</taxon>
        <taxon>Alphaproteobacteria</taxon>
        <taxon>Iodidimonadales</taxon>
        <taxon>Iodidimonadaceae</taxon>
        <taxon>Iodidimonas</taxon>
    </lineage>
</organism>
<sequence>MSKLKDTKDLIRELAELLETSSLSEIEVEDEDVRIRVARQAQVHHVSAAPAHPAPAPAAAPVAAAPAAAAPSQGPAEHPGAVPSPMVGTVYLAPEPGAPTFVKAGDSVAEGDTLLIVEAMKVMNPIAAPRSGTVTRILVSDAQPIEYGEPLVIIE</sequence>
<keyword evidence="8 9" id="KW-0092">Biotin</keyword>